<accession>A0A1H6Z671</accession>
<dbReference type="EMBL" id="FNZI01000004">
    <property type="protein sequence ID" value="SEJ45122.1"/>
    <property type="molecule type" value="Genomic_DNA"/>
</dbReference>
<dbReference type="RefSeq" id="WP_161786630.1">
    <property type="nucleotide sequence ID" value="NZ_BBLU01000006.1"/>
</dbReference>
<proteinExistence type="predicted"/>
<evidence type="ECO:0000313" key="2">
    <source>
        <dbReference type="Proteomes" id="UP000183315"/>
    </source>
</evidence>
<dbReference type="Proteomes" id="UP000183315">
    <property type="component" value="Unassembled WGS sequence"/>
</dbReference>
<protein>
    <submittedName>
        <fullName evidence="1">Uncharacterized protein</fullName>
    </submittedName>
</protein>
<sequence>MFTIDHLSIAQADRLAGDALAERAPFGAIRRRLLGYEAKVLARLLARVREAETRAARV</sequence>
<dbReference type="AlphaFoldDB" id="A0A1H6Z671"/>
<organism evidence="1 2">
    <name type="scientific">Demequina mangrovi</name>
    <dbReference type="NCBI Taxonomy" id="1043493"/>
    <lineage>
        <taxon>Bacteria</taxon>
        <taxon>Bacillati</taxon>
        <taxon>Actinomycetota</taxon>
        <taxon>Actinomycetes</taxon>
        <taxon>Micrococcales</taxon>
        <taxon>Demequinaceae</taxon>
        <taxon>Demequina</taxon>
    </lineage>
</organism>
<name>A0A1H6Z671_9MICO</name>
<gene>
    <name evidence="1" type="ORF">SAMN05421637_1812</name>
</gene>
<keyword evidence="2" id="KW-1185">Reference proteome</keyword>
<reference evidence="2" key="1">
    <citation type="submission" date="2016-10" db="EMBL/GenBank/DDBJ databases">
        <authorList>
            <person name="Varghese N."/>
        </authorList>
    </citation>
    <scope>NUCLEOTIDE SEQUENCE [LARGE SCALE GENOMIC DNA]</scope>
    <source>
        <strain evidence="2">DSM 24868</strain>
    </source>
</reference>
<evidence type="ECO:0000313" key="1">
    <source>
        <dbReference type="EMBL" id="SEJ45122.1"/>
    </source>
</evidence>